<proteinExistence type="predicted"/>
<dbReference type="Proteomes" id="UP000295135">
    <property type="component" value="Unassembled WGS sequence"/>
</dbReference>
<comment type="caution">
    <text evidence="2">The sequence shown here is derived from an EMBL/GenBank/DDBJ whole genome shotgun (WGS) entry which is preliminary data.</text>
</comment>
<sequence length="111" mass="12295">MRTPLWLGFLLCAFPLAALGRDCVPSDELWSKPRNAAVVLADPAIRECVLPFLQSGQARLTLRHAPDEEAQLRAADLRWWLIALGLEPDRIALAEATKATDPLVLELTEPK</sequence>
<dbReference type="AlphaFoldDB" id="A0A4R3JYH4"/>
<evidence type="ECO:0000313" key="3">
    <source>
        <dbReference type="Proteomes" id="UP000295135"/>
    </source>
</evidence>
<dbReference type="RefSeq" id="WP_126463489.1">
    <property type="nucleotide sequence ID" value="NZ_AP018721.1"/>
</dbReference>
<feature type="chain" id="PRO_5020676478" evidence="1">
    <location>
        <begin position="21"/>
        <end position="111"/>
    </location>
</feature>
<keyword evidence="3" id="KW-1185">Reference proteome</keyword>
<keyword evidence="1" id="KW-0732">Signal</keyword>
<reference evidence="2 3" key="1">
    <citation type="submission" date="2019-03" db="EMBL/GenBank/DDBJ databases">
        <title>Genomic Encyclopedia of Type Strains, Phase IV (KMG-IV): sequencing the most valuable type-strain genomes for metagenomic binning, comparative biology and taxonomic classification.</title>
        <authorList>
            <person name="Goeker M."/>
        </authorList>
    </citation>
    <scope>NUCLEOTIDE SEQUENCE [LARGE SCALE GENOMIC DNA]</scope>
    <source>
        <strain evidence="2 3">DSM 103923</strain>
    </source>
</reference>
<evidence type="ECO:0000313" key="2">
    <source>
        <dbReference type="EMBL" id="TCS72430.1"/>
    </source>
</evidence>
<protein>
    <submittedName>
        <fullName evidence="2">Uncharacterized protein</fullName>
    </submittedName>
</protein>
<dbReference type="EMBL" id="SLZY01000005">
    <property type="protein sequence ID" value="TCS72430.1"/>
    <property type="molecule type" value="Genomic_DNA"/>
</dbReference>
<feature type="signal peptide" evidence="1">
    <location>
        <begin position="1"/>
        <end position="20"/>
    </location>
</feature>
<evidence type="ECO:0000256" key="1">
    <source>
        <dbReference type="SAM" id="SignalP"/>
    </source>
</evidence>
<name>A0A4R3JYH4_9PROT</name>
<gene>
    <name evidence="2" type="ORF">EDC61_10584</name>
</gene>
<accession>A0A4R3JYH4</accession>
<organism evidence="2 3">
    <name type="scientific">Sulfuritortus calidifontis</name>
    <dbReference type="NCBI Taxonomy" id="1914471"/>
    <lineage>
        <taxon>Bacteria</taxon>
        <taxon>Pseudomonadati</taxon>
        <taxon>Pseudomonadota</taxon>
        <taxon>Betaproteobacteria</taxon>
        <taxon>Nitrosomonadales</taxon>
        <taxon>Thiobacillaceae</taxon>
        <taxon>Sulfuritortus</taxon>
    </lineage>
</organism>